<proteinExistence type="predicted"/>
<sequence length="205" mass="23129">MDWSSFIGGVVASLAGVGATLLLTKKMELMKAQALSDSSESSLYLELSDLTDDLGKTIDIYYTVFAQYRAYELSGNSDLLINITMPQATNFEILKSLTYQCFSGLTREQRGGLKKLITMSDSLNDLYPKVLDELRFNRESANIREINVLMSLLCSTYHLANELCNCEVRFKLSAKHPQEKLKEVFTSRSLPLEDFSIMEYVEKAT</sequence>
<reference evidence="2 3" key="1">
    <citation type="submission" date="2018-12" db="EMBL/GenBank/DDBJ databases">
        <title>Vibrio sp. isolated from China Sea.</title>
        <authorList>
            <person name="Li Y."/>
        </authorList>
    </citation>
    <scope>NUCLEOTIDE SEQUENCE [LARGE SCALE GENOMIC DNA]</scope>
    <source>
        <strain evidence="2 3">BEI207</strain>
    </source>
</reference>
<keyword evidence="1" id="KW-1133">Transmembrane helix</keyword>
<dbReference type="RefSeq" id="WP_126575914.1">
    <property type="nucleotide sequence ID" value="NZ_RXZH01000016.1"/>
</dbReference>
<dbReference type="EMBL" id="RXZH01000016">
    <property type="protein sequence ID" value="RTZ13666.1"/>
    <property type="molecule type" value="Genomic_DNA"/>
</dbReference>
<evidence type="ECO:0000256" key="1">
    <source>
        <dbReference type="SAM" id="Phobius"/>
    </source>
</evidence>
<dbReference type="AlphaFoldDB" id="A0A432CT20"/>
<evidence type="ECO:0000313" key="3">
    <source>
        <dbReference type="Proteomes" id="UP000268973"/>
    </source>
</evidence>
<evidence type="ECO:0008006" key="4">
    <source>
        <dbReference type="Google" id="ProtNLM"/>
    </source>
</evidence>
<dbReference type="Proteomes" id="UP000268973">
    <property type="component" value="Unassembled WGS sequence"/>
</dbReference>
<feature type="transmembrane region" description="Helical" evidence="1">
    <location>
        <begin position="6"/>
        <end position="24"/>
    </location>
</feature>
<protein>
    <recommendedName>
        <fullName evidence="4">DUF4760 domain-containing protein</fullName>
    </recommendedName>
</protein>
<accession>A0A432CT20</accession>
<keyword evidence="1" id="KW-0812">Transmembrane</keyword>
<gene>
    <name evidence="2" type="ORF">EJ063_19235</name>
</gene>
<name>A0A432CT20_9VIBR</name>
<keyword evidence="3" id="KW-1185">Reference proteome</keyword>
<evidence type="ECO:0000313" key="2">
    <source>
        <dbReference type="EMBL" id="RTZ13666.1"/>
    </source>
</evidence>
<comment type="caution">
    <text evidence="2">The sequence shown here is derived from an EMBL/GenBank/DDBJ whole genome shotgun (WGS) entry which is preliminary data.</text>
</comment>
<keyword evidence="1" id="KW-0472">Membrane</keyword>
<organism evidence="2 3">
    <name type="scientific">Vibrio aquaticus</name>
    <dbReference type="NCBI Taxonomy" id="2496559"/>
    <lineage>
        <taxon>Bacteria</taxon>
        <taxon>Pseudomonadati</taxon>
        <taxon>Pseudomonadota</taxon>
        <taxon>Gammaproteobacteria</taxon>
        <taxon>Vibrionales</taxon>
        <taxon>Vibrionaceae</taxon>
        <taxon>Vibrio</taxon>
    </lineage>
</organism>